<evidence type="ECO:0000256" key="10">
    <source>
        <dbReference type="SAM" id="Phobius"/>
    </source>
</evidence>
<keyword evidence="7" id="KW-0675">Receptor</keyword>
<evidence type="ECO:0000256" key="5">
    <source>
        <dbReference type="ARBA" id="ARBA00023040"/>
    </source>
</evidence>
<name>A0AAU9W734_9CNID</name>
<organism evidence="12 13">
    <name type="scientific">Pocillopora meandrina</name>
    <dbReference type="NCBI Taxonomy" id="46732"/>
    <lineage>
        <taxon>Eukaryota</taxon>
        <taxon>Metazoa</taxon>
        <taxon>Cnidaria</taxon>
        <taxon>Anthozoa</taxon>
        <taxon>Hexacorallia</taxon>
        <taxon>Scleractinia</taxon>
        <taxon>Astrocoeniina</taxon>
        <taxon>Pocilloporidae</taxon>
        <taxon>Pocillopora</taxon>
    </lineage>
</organism>
<evidence type="ECO:0000256" key="1">
    <source>
        <dbReference type="ARBA" id="ARBA00004651"/>
    </source>
</evidence>
<dbReference type="GO" id="GO:0005886">
    <property type="term" value="C:plasma membrane"/>
    <property type="evidence" value="ECO:0007669"/>
    <property type="project" value="UniProtKB-SubCell"/>
</dbReference>
<keyword evidence="3 10" id="KW-0812">Transmembrane</keyword>
<dbReference type="PANTHER" id="PTHR24246">
    <property type="entry name" value="OLFACTORY RECEPTOR AND ADENOSINE RECEPTOR"/>
    <property type="match status" value="1"/>
</dbReference>
<evidence type="ECO:0000256" key="9">
    <source>
        <dbReference type="ARBA" id="ARBA00023224"/>
    </source>
</evidence>
<evidence type="ECO:0000259" key="11">
    <source>
        <dbReference type="PROSITE" id="PS50262"/>
    </source>
</evidence>
<evidence type="ECO:0000313" key="12">
    <source>
        <dbReference type="EMBL" id="CAH3103272.1"/>
    </source>
</evidence>
<dbReference type="AlphaFoldDB" id="A0AAU9W734"/>
<keyword evidence="13" id="KW-1185">Reference proteome</keyword>
<dbReference type="Proteomes" id="UP001159428">
    <property type="component" value="Unassembled WGS sequence"/>
</dbReference>
<evidence type="ECO:0000256" key="2">
    <source>
        <dbReference type="ARBA" id="ARBA00022475"/>
    </source>
</evidence>
<evidence type="ECO:0000256" key="7">
    <source>
        <dbReference type="ARBA" id="ARBA00023170"/>
    </source>
</evidence>
<keyword evidence="9" id="KW-0807">Transducer</keyword>
<comment type="caution">
    <text evidence="12">The sequence shown here is derived from an EMBL/GenBank/DDBJ whole genome shotgun (WGS) entry which is preliminary data.</text>
</comment>
<dbReference type="InterPro" id="IPR017452">
    <property type="entry name" value="GPCR_Rhodpsn_7TM"/>
</dbReference>
<dbReference type="SUPFAM" id="SSF81321">
    <property type="entry name" value="Family A G protein-coupled receptor-like"/>
    <property type="match status" value="1"/>
</dbReference>
<keyword evidence="8" id="KW-0325">Glycoprotein</keyword>
<dbReference type="PANTHER" id="PTHR24246:SF27">
    <property type="entry name" value="ADENOSINE RECEPTOR, ISOFORM A"/>
    <property type="match status" value="1"/>
</dbReference>
<evidence type="ECO:0000256" key="3">
    <source>
        <dbReference type="ARBA" id="ARBA00022692"/>
    </source>
</evidence>
<feature type="transmembrane region" description="Helical" evidence="10">
    <location>
        <begin position="6"/>
        <end position="27"/>
    </location>
</feature>
<accession>A0AAU9W734</accession>
<feature type="transmembrane region" description="Helical" evidence="10">
    <location>
        <begin position="95"/>
        <end position="114"/>
    </location>
</feature>
<feature type="domain" description="G-protein coupled receptors family 1 profile" evidence="11">
    <location>
        <begin position="19"/>
        <end position="57"/>
    </location>
</feature>
<evidence type="ECO:0000256" key="8">
    <source>
        <dbReference type="ARBA" id="ARBA00023180"/>
    </source>
</evidence>
<dbReference type="InterPro" id="IPR000276">
    <property type="entry name" value="GPCR_Rhodpsn"/>
</dbReference>
<comment type="subcellular location">
    <subcellularLocation>
        <location evidence="1">Cell membrane</location>
        <topology evidence="1">Multi-pass membrane protein</topology>
    </subcellularLocation>
</comment>
<dbReference type="Pfam" id="PF00001">
    <property type="entry name" value="7tm_1"/>
    <property type="match status" value="1"/>
</dbReference>
<reference evidence="12 13" key="1">
    <citation type="submission" date="2022-05" db="EMBL/GenBank/DDBJ databases">
        <authorList>
            <consortium name="Genoscope - CEA"/>
            <person name="William W."/>
        </authorList>
    </citation>
    <scope>NUCLEOTIDE SEQUENCE [LARGE SCALE GENOMIC DNA]</scope>
</reference>
<protein>
    <recommendedName>
        <fullName evidence="11">G-protein coupled receptors family 1 profile domain-containing protein</fullName>
    </recommendedName>
</protein>
<evidence type="ECO:0000256" key="6">
    <source>
        <dbReference type="ARBA" id="ARBA00023136"/>
    </source>
</evidence>
<feature type="transmembrane region" description="Helical" evidence="10">
    <location>
        <begin position="39"/>
        <end position="61"/>
    </location>
</feature>
<dbReference type="GO" id="GO:0004930">
    <property type="term" value="F:G protein-coupled receptor activity"/>
    <property type="evidence" value="ECO:0007669"/>
    <property type="project" value="UniProtKB-KW"/>
</dbReference>
<dbReference type="PROSITE" id="PS50262">
    <property type="entry name" value="G_PROTEIN_RECEP_F1_2"/>
    <property type="match status" value="1"/>
</dbReference>
<keyword evidence="2" id="KW-1003">Cell membrane</keyword>
<dbReference type="EMBL" id="CALNXJ010000009">
    <property type="protein sequence ID" value="CAH3103272.1"/>
    <property type="molecule type" value="Genomic_DNA"/>
</dbReference>
<gene>
    <name evidence="12" type="ORF">PMEA_00034895</name>
</gene>
<proteinExistence type="predicted"/>
<keyword evidence="4 10" id="KW-1133">Transmembrane helix</keyword>
<keyword evidence="6 10" id="KW-0472">Membrane</keyword>
<dbReference type="Gene3D" id="1.20.1070.10">
    <property type="entry name" value="Rhodopsin 7-helix transmembrane proteins"/>
    <property type="match status" value="1"/>
</dbReference>
<evidence type="ECO:0000313" key="13">
    <source>
        <dbReference type="Proteomes" id="UP001159428"/>
    </source>
</evidence>
<keyword evidence="5" id="KW-0297">G-protein coupled receptor</keyword>
<evidence type="ECO:0000256" key="4">
    <source>
        <dbReference type="ARBA" id="ARBA00022989"/>
    </source>
</evidence>
<sequence length="130" mass="14664">METWFWILGWSLSILTISGNGSIIFLVCSRRRLRTKTNAFIVSLAVADFFVGLSTVPSLFFCQEEGDCNGLFPYASVVNLCTLVLERKTCDDEGYKIPLLILNSAVNPIAYAFFKRDINKEMTKCIFCVI</sequence>